<reference evidence="2" key="1">
    <citation type="submission" date="2016-10" db="EMBL/GenBank/DDBJ databases">
        <authorList>
            <person name="Varghese N."/>
            <person name="Submissions S."/>
        </authorList>
    </citation>
    <scope>NUCLEOTIDE SEQUENCE [LARGE SCALE GENOMIC DNA]</scope>
    <source>
        <strain evidence="2">CGMCC 4.6825</strain>
    </source>
</reference>
<evidence type="ECO:0008006" key="3">
    <source>
        <dbReference type="Google" id="ProtNLM"/>
    </source>
</evidence>
<organism evidence="1 2">
    <name type="scientific">Streptomyces qinglanensis</name>
    <dbReference type="NCBI Taxonomy" id="943816"/>
    <lineage>
        <taxon>Bacteria</taxon>
        <taxon>Bacillati</taxon>
        <taxon>Actinomycetota</taxon>
        <taxon>Actinomycetes</taxon>
        <taxon>Kitasatosporales</taxon>
        <taxon>Streptomycetaceae</taxon>
        <taxon>Streptomyces</taxon>
    </lineage>
</organism>
<name>A0A1H9WWD9_9ACTN</name>
<dbReference type="AlphaFoldDB" id="A0A1H9WWD9"/>
<dbReference type="Gene3D" id="4.10.1060.50">
    <property type="match status" value="1"/>
</dbReference>
<dbReference type="InterPro" id="IPR038587">
    <property type="entry name" value="Ribosomal_eL40_sf"/>
</dbReference>
<proteinExistence type="predicted"/>
<evidence type="ECO:0000313" key="1">
    <source>
        <dbReference type="EMBL" id="SES38260.1"/>
    </source>
</evidence>
<dbReference type="GO" id="GO:0006412">
    <property type="term" value="P:translation"/>
    <property type="evidence" value="ECO:0007669"/>
    <property type="project" value="InterPro"/>
</dbReference>
<evidence type="ECO:0000313" key="2">
    <source>
        <dbReference type="Proteomes" id="UP000182841"/>
    </source>
</evidence>
<protein>
    <recommendedName>
        <fullName evidence="3">Zinc-ribbon domain-containing protein</fullName>
    </recommendedName>
</protein>
<dbReference type="EMBL" id="FOGO01000023">
    <property type="protein sequence ID" value="SES38260.1"/>
    <property type="molecule type" value="Genomic_DNA"/>
</dbReference>
<sequence>MIMSKVICIGCKKPLHPGARNCLDCGGRPKS</sequence>
<dbReference type="InterPro" id="IPR011332">
    <property type="entry name" value="Ribosomal_zn-bd"/>
</dbReference>
<gene>
    <name evidence="1" type="ORF">SAMN05421870_1233</name>
</gene>
<accession>A0A1H9WWD9</accession>
<dbReference type="Proteomes" id="UP000182841">
    <property type="component" value="Unassembled WGS sequence"/>
</dbReference>
<dbReference type="SUPFAM" id="SSF57829">
    <property type="entry name" value="Zn-binding ribosomal proteins"/>
    <property type="match status" value="1"/>
</dbReference>
<keyword evidence="2" id="KW-1185">Reference proteome</keyword>